<comment type="caution">
    <text evidence="1">The sequence shown here is derived from an EMBL/GenBank/DDBJ whole genome shotgun (WGS) entry which is preliminary data.</text>
</comment>
<dbReference type="AlphaFoldDB" id="A0AA88VAS5"/>
<dbReference type="EMBL" id="JAVXUP010002381">
    <property type="protein sequence ID" value="KAK3003665.1"/>
    <property type="molecule type" value="Genomic_DNA"/>
</dbReference>
<gene>
    <name evidence="1" type="ORF">RJ639_018266</name>
</gene>
<evidence type="ECO:0000313" key="2">
    <source>
        <dbReference type="Proteomes" id="UP001188597"/>
    </source>
</evidence>
<organism evidence="1 2">
    <name type="scientific">Escallonia herrerae</name>
    <dbReference type="NCBI Taxonomy" id="1293975"/>
    <lineage>
        <taxon>Eukaryota</taxon>
        <taxon>Viridiplantae</taxon>
        <taxon>Streptophyta</taxon>
        <taxon>Embryophyta</taxon>
        <taxon>Tracheophyta</taxon>
        <taxon>Spermatophyta</taxon>
        <taxon>Magnoliopsida</taxon>
        <taxon>eudicotyledons</taxon>
        <taxon>Gunneridae</taxon>
        <taxon>Pentapetalae</taxon>
        <taxon>asterids</taxon>
        <taxon>campanulids</taxon>
        <taxon>Escalloniales</taxon>
        <taxon>Escalloniaceae</taxon>
        <taxon>Escallonia</taxon>
    </lineage>
</organism>
<accession>A0AA88VAS5</accession>
<protein>
    <submittedName>
        <fullName evidence="1">Uncharacterized protein</fullName>
    </submittedName>
</protein>
<name>A0AA88VAS5_9ASTE</name>
<proteinExistence type="predicted"/>
<evidence type="ECO:0000313" key="1">
    <source>
        <dbReference type="EMBL" id="KAK3003665.1"/>
    </source>
</evidence>
<dbReference type="Proteomes" id="UP001188597">
    <property type="component" value="Unassembled WGS sequence"/>
</dbReference>
<keyword evidence="2" id="KW-1185">Reference proteome</keyword>
<reference evidence="1" key="1">
    <citation type="submission" date="2022-12" db="EMBL/GenBank/DDBJ databases">
        <title>Draft genome assemblies for two species of Escallonia (Escalloniales).</title>
        <authorList>
            <person name="Chanderbali A."/>
            <person name="Dervinis C."/>
            <person name="Anghel I."/>
            <person name="Soltis D."/>
            <person name="Soltis P."/>
            <person name="Zapata F."/>
        </authorList>
    </citation>
    <scope>NUCLEOTIDE SEQUENCE</scope>
    <source>
        <strain evidence="1">UCBG64.0493</strain>
        <tissue evidence="1">Leaf</tissue>
    </source>
</reference>
<sequence>METEKRDISFEALRVEPGPVKDGQVRDHGLISSAHTVDHDSWRQVGLMLVTGFNYGYIYTKLFESDVGSTGLDMGYCVLICGGTLHCIC</sequence>